<protein>
    <recommendedName>
        <fullName evidence="3">DUF1993 domain-containing protein</fullName>
    </recommendedName>
</protein>
<proteinExistence type="predicted"/>
<dbReference type="Proteomes" id="UP000199205">
    <property type="component" value="Unassembled WGS sequence"/>
</dbReference>
<dbReference type="PANTHER" id="PTHR36922">
    <property type="entry name" value="BLL2446 PROTEIN"/>
    <property type="match status" value="1"/>
</dbReference>
<dbReference type="InterPro" id="IPR018531">
    <property type="entry name" value="DUF1993"/>
</dbReference>
<dbReference type="InterPro" id="IPR034660">
    <property type="entry name" value="DinB/YfiT-like"/>
</dbReference>
<dbReference type="OrthoDB" id="338237at2"/>
<name>A0A1C3UDE2_9HYPH</name>
<dbReference type="AlphaFoldDB" id="A0A1C3UDE2"/>
<dbReference type="RefSeq" id="WP_037195786.1">
    <property type="nucleotide sequence ID" value="NZ_FMAF01000002.1"/>
</dbReference>
<accession>A0A1C3UDE2</accession>
<dbReference type="Gene3D" id="1.20.120.450">
    <property type="entry name" value="dinb family like domain"/>
    <property type="match status" value="1"/>
</dbReference>
<organism evidence="1 2">
    <name type="scientific">Rhizobium lusitanum</name>
    <dbReference type="NCBI Taxonomy" id="293958"/>
    <lineage>
        <taxon>Bacteria</taxon>
        <taxon>Pseudomonadati</taxon>
        <taxon>Pseudomonadota</taxon>
        <taxon>Alphaproteobacteria</taxon>
        <taxon>Hyphomicrobiales</taxon>
        <taxon>Rhizobiaceae</taxon>
        <taxon>Rhizobium/Agrobacterium group</taxon>
        <taxon>Rhizobium</taxon>
    </lineage>
</organism>
<dbReference type="EMBL" id="FMAF01000002">
    <property type="protein sequence ID" value="SCB13454.1"/>
    <property type="molecule type" value="Genomic_DNA"/>
</dbReference>
<evidence type="ECO:0000313" key="1">
    <source>
        <dbReference type="EMBL" id="SCB13454.1"/>
    </source>
</evidence>
<sequence length="168" mass="18612">MPSMYSFSVPVFQRGLQNLSAYLDRIEAYAAEKGIEPNELIAARLFDDMLPLSGQFQRASDTAKLTISRLAGIDAPRFEDNETTVADLRERLKKTQDFLATVTPEAMEGSAEREVTISPGGNKTVFKGEDYLAKFALPNFFFHITTAHGILRSRGLPVGKMTYLGPFA</sequence>
<evidence type="ECO:0008006" key="3">
    <source>
        <dbReference type="Google" id="ProtNLM"/>
    </source>
</evidence>
<gene>
    <name evidence="1" type="ORF">GA0061101_102158</name>
</gene>
<dbReference type="Pfam" id="PF09351">
    <property type="entry name" value="DUF1993"/>
    <property type="match status" value="1"/>
</dbReference>
<evidence type="ECO:0000313" key="2">
    <source>
        <dbReference type="Proteomes" id="UP000199205"/>
    </source>
</evidence>
<dbReference type="SUPFAM" id="SSF109854">
    <property type="entry name" value="DinB/YfiT-like putative metalloenzymes"/>
    <property type="match status" value="1"/>
</dbReference>
<dbReference type="PANTHER" id="PTHR36922:SF1">
    <property type="entry name" value="DUF1993 DOMAIN-CONTAINING PROTEIN"/>
    <property type="match status" value="1"/>
</dbReference>
<reference evidence="1 2" key="1">
    <citation type="submission" date="2016-08" db="EMBL/GenBank/DDBJ databases">
        <authorList>
            <person name="Seilhamer J.J."/>
        </authorList>
    </citation>
    <scope>NUCLEOTIDE SEQUENCE [LARGE SCALE GENOMIC DNA]</scope>
    <source>
        <strain evidence="1 2">P1-7</strain>
    </source>
</reference>